<name>A0A443K7F7_9RHOB</name>
<evidence type="ECO:0000313" key="2">
    <source>
        <dbReference type="Proteomes" id="UP000284451"/>
    </source>
</evidence>
<proteinExistence type="predicted"/>
<evidence type="ECO:0000313" key="1">
    <source>
        <dbReference type="EMBL" id="RWR28717.1"/>
    </source>
</evidence>
<dbReference type="AlphaFoldDB" id="A0A443K7F7"/>
<protein>
    <submittedName>
        <fullName evidence="1">DUF1804 family protein</fullName>
    </submittedName>
</protein>
<dbReference type="Pfam" id="PF08822">
    <property type="entry name" value="DUF1804"/>
    <property type="match status" value="1"/>
</dbReference>
<dbReference type="RefSeq" id="WP_128233230.1">
    <property type="nucleotide sequence ID" value="NZ_SAUY01000023.1"/>
</dbReference>
<organism evidence="1 2">
    <name type="scientific">Paenirhodobacter populi</name>
    <dbReference type="NCBI Taxonomy" id="2306993"/>
    <lineage>
        <taxon>Bacteria</taxon>
        <taxon>Pseudomonadati</taxon>
        <taxon>Pseudomonadota</taxon>
        <taxon>Alphaproteobacteria</taxon>
        <taxon>Rhodobacterales</taxon>
        <taxon>Rhodobacter group</taxon>
        <taxon>Paenirhodobacter</taxon>
    </lineage>
</organism>
<accession>A0A443K7F7</accession>
<dbReference type="InterPro" id="IPR014926">
    <property type="entry name" value="Phage_D3112_Orf24"/>
</dbReference>
<dbReference type="EMBL" id="SAUY01000023">
    <property type="protein sequence ID" value="RWR28717.1"/>
    <property type="molecule type" value="Genomic_DNA"/>
</dbReference>
<gene>
    <name evidence="1" type="ORF">D2T29_15920</name>
</gene>
<reference evidence="1 2" key="1">
    <citation type="submission" date="2019-01" db="EMBL/GenBank/DDBJ databases">
        <title>Sinorhodobacter populi sp. nov. isolated from the symptomatic bark tissue of Populus euramericana canker.</title>
        <authorList>
            <person name="Xu G."/>
        </authorList>
    </citation>
    <scope>NUCLEOTIDE SEQUENCE [LARGE SCALE GENOMIC DNA]</scope>
    <source>
        <strain evidence="1 2">07D10-4-3</strain>
    </source>
</reference>
<sequence length="166" mass="18059">MASNDEIRRRARSDYVFRRLTASTIAAAYGVSEATVGRWKKKAKADGDDWDMARTAAVMSGQGGDVVTSIVLEEYMLQAQQLLHQIKEGGLDVETKVKLMASLADSTTKMVAAASRAAPKLSELGVAQAVVEELVDFVREKLPHLTDAVQELLGPFAEHIAQRFAP</sequence>
<comment type="caution">
    <text evidence="1">The sequence shown here is derived from an EMBL/GenBank/DDBJ whole genome shotgun (WGS) entry which is preliminary data.</text>
</comment>
<dbReference type="Proteomes" id="UP000284451">
    <property type="component" value="Unassembled WGS sequence"/>
</dbReference>
<reference evidence="1 2" key="2">
    <citation type="submission" date="2019-01" db="EMBL/GenBank/DDBJ databases">
        <authorList>
            <person name="Li Y."/>
        </authorList>
    </citation>
    <scope>NUCLEOTIDE SEQUENCE [LARGE SCALE GENOMIC DNA]</scope>
    <source>
        <strain evidence="1 2">07D10-4-3</strain>
    </source>
</reference>